<feature type="non-terminal residue" evidence="2">
    <location>
        <position position="1"/>
    </location>
</feature>
<dbReference type="VEuPathDB" id="MicrosporidiaDB:AAJ76_4700001"/>
<dbReference type="AlphaFoldDB" id="A0A0F9W6T6"/>
<reference evidence="2 3" key="1">
    <citation type="journal article" date="2015" name="Environ. Microbiol.">
        <title>Genome analyses suggest the presence of polyploidy and recent human-driven expansions in eight global populations of the honeybee pathogen Nosema ceranae.</title>
        <authorList>
            <person name="Pelin A."/>
            <person name="Selman M."/>
            <person name="Aris-Brosou S."/>
            <person name="Farinelli L."/>
            <person name="Corradi N."/>
        </authorList>
    </citation>
    <scope>NUCLEOTIDE SEQUENCE [LARGE SCALE GENOMIC DNA]</scope>
    <source>
        <strain evidence="2 3">PA08 1199</strain>
    </source>
</reference>
<organism evidence="2 3">
    <name type="scientific">Vairimorpha ceranae</name>
    <dbReference type="NCBI Taxonomy" id="40302"/>
    <lineage>
        <taxon>Eukaryota</taxon>
        <taxon>Fungi</taxon>
        <taxon>Fungi incertae sedis</taxon>
        <taxon>Microsporidia</taxon>
        <taxon>Nosematidae</taxon>
        <taxon>Vairimorpha</taxon>
    </lineage>
</organism>
<dbReference type="RefSeq" id="XP_024329303.1">
    <property type="nucleotide sequence ID" value="XM_024475719.1"/>
</dbReference>
<gene>
    <name evidence="2" type="ORF">AAJ76_4700001</name>
</gene>
<evidence type="ECO:0000256" key="1">
    <source>
        <dbReference type="SAM" id="MobiDB-lite"/>
    </source>
</evidence>
<name>A0A0F9W6T6_9MICR</name>
<evidence type="ECO:0000313" key="2">
    <source>
        <dbReference type="EMBL" id="KKO73561.1"/>
    </source>
</evidence>
<sequence length="249" mass="29099">KNKNQCTQISNGNNNTKQFLEKEDFELEKIIENALDLEDDLQHKNTQSSDFNNSIFNTMKFQCFQDNDNVTNNETFENPVRKKLKLDDNNKYLASENARHRQDNFQNNASIYDSSSSNSLDSQNQYDTVLNFDKAINDQSEDKNDAIKCKEIVRYKDKAGLLNHFYNVCVKKLNIYLISRNILNHKIVSYGKIVQSNNQQLTNLDLFMDFCKEVLGQLKSAFDKIKEEPISIKEEIFYLKARTKKLYLS</sequence>
<feature type="region of interest" description="Disordered" evidence="1">
    <location>
        <begin position="97"/>
        <end position="122"/>
    </location>
</feature>
<comment type="caution">
    <text evidence="2">The sequence shown here is derived from an EMBL/GenBank/DDBJ whole genome shotgun (WGS) entry which is preliminary data.</text>
</comment>
<dbReference type="Proteomes" id="UP000034350">
    <property type="component" value="Unassembled WGS sequence"/>
</dbReference>
<accession>A0A0F9W6T6</accession>
<dbReference type="GeneID" id="36320666"/>
<proteinExistence type="predicted"/>
<dbReference type="VEuPathDB" id="MicrosporidiaDB:NCER_101215"/>
<dbReference type="EMBL" id="JPQZ01000469">
    <property type="protein sequence ID" value="KKO73561.1"/>
    <property type="molecule type" value="Genomic_DNA"/>
</dbReference>
<feature type="compositionally biased region" description="Low complexity" evidence="1">
    <location>
        <begin position="106"/>
        <end position="122"/>
    </location>
</feature>
<keyword evidence="3" id="KW-1185">Reference proteome</keyword>
<protein>
    <submittedName>
        <fullName evidence="2">Uncharacterized protein</fullName>
    </submittedName>
</protein>
<evidence type="ECO:0000313" key="3">
    <source>
        <dbReference type="Proteomes" id="UP000034350"/>
    </source>
</evidence>